<dbReference type="Proteomes" id="UP000664781">
    <property type="component" value="Unassembled WGS sequence"/>
</dbReference>
<reference evidence="2" key="1">
    <citation type="submission" date="2021-03" db="EMBL/GenBank/DDBJ databases">
        <title>Streptomyces strains.</title>
        <authorList>
            <person name="Lund M.B."/>
            <person name="Toerring T."/>
        </authorList>
    </citation>
    <scope>NUCLEOTIDE SEQUENCE</scope>
    <source>
        <strain evidence="2">JCM 4242</strain>
    </source>
</reference>
<evidence type="ECO:0000313" key="2">
    <source>
        <dbReference type="EMBL" id="MBO0652737.1"/>
    </source>
</evidence>
<comment type="caution">
    <text evidence="2">The sequence shown here is derived from an EMBL/GenBank/DDBJ whole genome shotgun (WGS) entry which is preliminary data.</text>
</comment>
<dbReference type="AlphaFoldDB" id="A0A939JPI6"/>
<protein>
    <submittedName>
        <fullName evidence="2">Uncharacterized protein</fullName>
    </submittedName>
</protein>
<proteinExistence type="predicted"/>
<evidence type="ECO:0000313" key="3">
    <source>
        <dbReference type="Proteomes" id="UP000664781"/>
    </source>
</evidence>
<dbReference type="EMBL" id="JAFMOF010000001">
    <property type="protein sequence ID" value="MBO0652737.1"/>
    <property type="molecule type" value="Genomic_DNA"/>
</dbReference>
<feature type="region of interest" description="Disordered" evidence="1">
    <location>
        <begin position="1"/>
        <end position="22"/>
    </location>
</feature>
<name>A0A939JPI6_9ACTN</name>
<dbReference type="RefSeq" id="WP_179198844.1">
    <property type="nucleotide sequence ID" value="NZ_JAFMOF010000001.1"/>
</dbReference>
<sequence>MSDPSTAPHRADHTTSTSERGSFCTARCSCGWYGPARRARSLARADADAHLTDASATG</sequence>
<gene>
    <name evidence="2" type="ORF">J1792_08060</name>
</gene>
<keyword evidence="3" id="KW-1185">Reference proteome</keyword>
<evidence type="ECO:0000256" key="1">
    <source>
        <dbReference type="SAM" id="MobiDB-lite"/>
    </source>
</evidence>
<organism evidence="2 3">
    <name type="scientific">Streptomyces triculaminicus</name>
    <dbReference type="NCBI Taxonomy" id="2816232"/>
    <lineage>
        <taxon>Bacteria</taxon>
        <taxon>Bacillati</taxon>
        <taxon>Actinomycetota</taxon>
        <taxon>Actinomycetes</taxon>
        <taxon>Kitasatosporales</taxon>
        <taxon>Streptomycetaceae</taxon>
        <taxon>Streptomyces</taxon>
    </lineage>
</organism>
<accession>A0A939JPI6</accession>